<evidence type="ECO:0000256" key="2">
    <source>
        <dbReference type="HAMAP-Rule" id="MF_02101"/>
    </source>
</evidence>
<dbReference type="AlphaFoldDB" id="A0A0A1ZYB0"/>
<comment type="pathway">
    <text evidence="2">Cofactor biosynthesis; phylloquinone biosynthesis.</text>
</comment>
<dbReference type="InterPro" id="IPR029069">
    <property type="entry name" value="HotDog_dom_sf"/>
</dbReference>
<dbReference type="eggNOG" id="COG0824">
    <property type="taxonomic scope" value="Bacteria"/>
</dbReference>
<feature type="active site" evidence="2">
    <location>
        <position position="19"/>
    </location>
</feature>
<comment type="caution">
    <text evidence="3">The sequence shown here is derived from an EMBL/GenBank/DDBJ whole genome shotgun (WGS) entry which is preliminary data.</text>
</comment>
<protein>
    <recommendedName>
        <fullName evidence="2">1,4-dihydroxy-2-naphthoyl-CoA hydrolase</fullName>
        <shortName evidence="2">DHNA-CoA hydrolase</shortName>
        <ecNumber evidence="2">3.1.2.28</ecNumber>
    </recommendedName>
    <alternativeName>
        <fullName evidence="2">DHNA-CoA thioesterase</fullName>
    </alternativeName>
</protein>
<accession>A0A0A1ZYB0</accession>
<keyword evidence="1 2" id="KW-0378">Hydrolase</keyword>
<dbReference type="UniPathway" id="UPA00995"/>
<evidence type="ECO:0000313" key="4">
    <source>
        <dbReference type="Proteomes" id="UP000030355"/>
    </source>
</evidence>
<dbReference type="UniPathway" id="UPA01057">
    <property type="reaction ID" value="UER01033"/>
</dbReference>
<evidence type="ECO:0000313" key="3">
    <source>
        <dbReference type="EMBL" id="KGF94607.1"/>
    </source>
</evidence>
<dbReference type="GO" id="GO:0042372">
    <property type="term" value="P:phylloquinone biosynthetic process"/>
    <property type="evidence" value="ECO:0007669"/>
    <property type="project" value="UniProtKB-UniRule"/>
</dbReference>
<comment type="function">
    <text evidence="2">Catalyzes the hydrolysis of 1,4-dihydroxy-2-naphthoyl-CoA (DHNA-CoA) to 1,4-dihydroxy-2-naphthoate (DHNA), a reaction involved in phylloquinone (vitamin K1) biosynthesis.</text>
</comment>
<dbReference type="CDD" id="cd00586">
    <property type="entry name" value="4HBT"/>
    <property type="match status" value="1"/>
</dbReference>
<gene>
    <name evidence="3" type="ORF">EU95_1823</name>
</gene>
<comment type="catalytic activity">
    <reaction evidence="2">
        <text>1,4-dihydroxy-2-naphthoyl-CoA + H2O = 1,4-dihydroxy-2-naphthoate + CoA + H(+)</text>
        <dbReference type="Rhea" id="RHEA:26309"/>
        <dbReference type="ChEBI" id="CHEBI:11173"/>
        <dbReference type="ChEBI" id="CHEBI:15377"/>
        <dbReference type="ChEBI" id="CHEBI:15378"/>
        <dbReference type="ChEBI" id="CHEBI:57287"/>
        <dbReference type="ChEBI" id="CHEBI:58897"/>
        <dbReference type="EC" id="3.1.2.28"/>
    </reaction>
</comment>
<proteinExistence type="inferred from homology"/>
<sequence length="150" mass="17333">MNPADWLILQKKVRFGDCDSAGVIHFHNLLKWSHEAWEESVEIYGIPYQDIFPDFSTRKSQIIFPIVNCEANFLAPIKIGDFLKVKIAPQKINTHLFQVNSFFMKNGNKVAEGKIIHCSLDVYSRNKVELPDHLERWIEASNISTNLKEC</sequence>
<dbReference type="EMBL" id="JNAL01000018">
    <property type="protein sequence ID" value="KGF94607.1"/>
    <property type="molecule type" value="Genomic_DNA"/>
</dbReference>
<dbReference type="EC" id="3.1.2.28" evidence="2"/>
<comment type="similarity">
    <text evidence="2">Belongs to the 4-hydroxybenzoyl-CoA thioesterase family. DHNA-CoA hydrolase subfamily.</text>
</comment>
<dbReference type="Pfam" id="PF13279">
    <property type="entry name" value="4HBT_2"/>
    <property type="match status" value="1"/>
</dbReference>
<dbReference type="HAMAP" id="MF_02101">
    <property type="entry name" value="DHNA_CoA_hydrolase"/>
    <property type="match status" value="1"/>
</dbReference>
<organism evidence="3 4">
    <name type="scientific">Prochlorococcus marinus str. MIT 9201</name>
    <dbReference type="NCBI Taxonomy" id="93057"/>
    <lineage>
        <taxon>Bacteria</taxon>
        <taxon>Bacillati</taxon>
        <taxon>Cyanobacteriota</taxon>
        <taxon>Cyanophyceae</taxon>
        <taxon>Synechococcales</taxon>
        <taxon>Prochlorococcaceae</taxon>
        <taxon>Prochlorococcus</taxon>
    </lineage>
</organism>
<dbReference type="SUPFAM" id="SSF54637">
    <property type="entry name" value="Thioesterase/thiol ester dehydrase-isomerase"/>
    <property type="match status" value="1"/>
</dbReference>
<dbReference type="OrthoDB" id="9800856at2"/>
<name>A0A0A1ZYB0_PROMR</name>
<evidence type="ECO:0000256" key="1">
    <source>
        <dbReference type="ARBA" id="ARBA00022801"/>
    </source>
</evidence>
<dbReference type="InterPro" id="IPR022829">
    <property type="entry name" value="DHNA_CoA_hydrolase"/>
</dbReference>
<dbReference type="GO" id="GO:0061522">
    <property type="term" value="F:1,4-dihydroxy-2-naphthoyl-CoA thioesterase activity"/>
    <property type="evidence" value="ECO:0007669"/>
    <property type="project" value="UniProtKB-EC"/>
</dbReference>
<reference evidence="4" key="1">
    <citation type="journal article" date="2014" name="Sci. Data">
        <title>Genomes of diverse isolates of the marine cyanobacterium Prochlorococcus.</title>
        <authorList>
            <person name="Biller S."/>
            <person name="Berube P."/>
            <person name="Thompson J."/>
            <person name="Kelly L."/>
            <person name="Roggensack S."/>
            <person name="Awad L."/>
            <person name="Roache-Johnson K."/>
            <person name="Ding H."/>
            <person name="Giovannoni S.J."/>
            <person name="Moore L.R."/>
            <person name="Chisholm S.W."/>
        </authorList>
    </citation>
    <scope>NUCLEOTIDE SEQUENCE [LARGE SCALE GENOMIC DNA]</scope>
    <source>
        <strain evidence="4">MIT 9201</strain>
    </source>
</reference>
<dbReference type="RefSeq" id="WP_032522902.1">
    <property type="nucleotide sequence ID" value="NZ_CP138977.1"/>
</dbReference>
<comment type="pathway">
    <text evidence="2">Quinol/quinone metabolism; 1,4-dihydroxy-2-naphthoate biosynthesis; 1,4-dihydroxy-2-naphthoate from chorismate: step 7/7.</text>
</comment>
<dbReference type="STRING" id="93057.EU95_1823"/>
<dbReference type="Gene3D" id="3.10.129.10">
    <property type="entry name" value="Hotdog Thioesterase"/>
    <property type="match status" value="1"/>
</dbReference>
<dbReference type="Proteomes" id="UP000030355">
    <property type="component" value="Unassembled WGS sequence"/>
</dbReference>